<name>A0ABW4CWA5_9LACO</name>
<keyword evidence="1" id="KW-0378">Hydrolase</keyword>
<accession>A0ABW4CWA5</accession>
<reference evidence="2" key="1">
    <citation type="journal article" date="2019" name="Int. J. Syst. Evol. Microbiol.">
        <title>The Global Catalogue of Microorganisms (GCM) 10K type strain sequencing project: providing services to taxonomists for standard genome sequencing and annotation.</title>
        <authorList>
            <consortium name="The Broad Institute Genomics Platform"/>
            <consortium name="The Broad Institute Genome Sequencing Center for Infectious Disease"/>
            <person name="Wu L."/>
            <person name="Ma J."/>
        </authorList>
    </citation>
    <scope>NUCLEOTIDE SEQUENCE [LARGE SCALE GENOMIC DNA]</scope>
    <source>
        <strain evidence="2">CCM 8912</strain>
    </source>
</reference>
<keyword evidence="2" id="KW-1185">Reference proteome</keyword>
<evidence type="ECO:0000313" key="1">
    <source>
        <dbReference type="EMBL" id="MFD1441654.1"/>
    </source>
</evidence>
<keyword evidence="1" id="KW-0255">Endonuclease</keyword>
<dbReference type="Proteomes" id="UP001597212">
    <property type="component" value="Unassembled WGS sequence"/>
</dbReference>
<dbReference type="EMBL" id="JBHTOK010000073">
    <property type="protein sequence ID" value="MFD1441654.1"/>
    <property type="molecule type" value="Genomic_DNA"/>
</dbReference>
<dbReference type="GO" id="GO:0004519">
    <property type="term" value="F:endonuclease activity"/>
    <property type="evidence" value="ECO:0007669"/>
    <property type="project" value="UniProtKB-KW"/>
</dbReference>
<dbReference type="RefSeq" id="WP_125756244.1">
    <property type="nucleotide sequence ID" value="NZ_JBHTOK010000073.1"/>
</dbReference>
<protein>
    <submittedName>
        <fullName evidence="1">Endonuclease/exonuclease/phosphatase family protein</fullName>
    </submittedName>
</protein>
<evidence type="ECO:0000313" key="2">
    <source>
        <dbReference type="Proteomes" id="UP001597212"/>
    </source>
</evidence>
<dbReference type="SUPFAM" id="SSF56219">
    <property type="entry name" value="DNase I-like"/>
    <property type="match status" value="1"/>
</dbReference>
<dbReference type="Gene3D" id="3.60.10.10">
    <property type="entry name" value="Endonuclease/exonuclease/phosphatase"/>
    <property type="match status" value="1"/>
</dbReference>
<proteinExistence type="predicted"/>
<dbReference type="InterPro" id="IPR036691">
    <property type="entry name" value="Endo/exonu/phosph_ase_sf"/>
</dbReference>
<organism evidence="1 2">
    <name type="scientific">Lacticaseibacillus hegangensis</name>
    <dbReference type="NCBI Taxonomy" id="2486010"/>
    <lineage>
        <taxon>Bacteria</taxon>
        <taxon>Bacillati</taxon>
        <taxon>Bacillota</taxon>
        <taxon>Bacilli</taxon>
        <taxon>Lactobacillales</taxon>
        <taxon>Lactobacillaceae</taxon>
        <taxon>Lacticaseibacillus</taxon>
    </lineage>
</organism>
<keyword evidence="1" id="KW-0540">Nuclease</keyword>
<comment type="caution">
    <text evidence="1">The sequence shown here is derived from an EMBL/GenBank/DDBJ whole genome shotgun (WGS) entry which is preliminary data.</text>
</comment>
<gene>
    <name evidence="1" type="ORF">ACFQ5K_09740</name>
</gene>
<sequence length="456" mass="51449">MEPLTADRHQKFVEVTTRRIRDLTAVVELVQVLSDRPQTYTYTQTNAREMYRAWKRQVQYLEDYFSPDVEDPNAEEVPSEFRFTRPSKGIEPTPERLALQAKRNLKILPVDEKNARFLALAESRVSRVLLQIRRLMNTSSRNYLPTKDEVAALIQLLKDQCNATCSLFDPSLLMSRYIARLEPIQFRFLAQNLNGRSNYTNPDLINGVVPEWSNSESIDIFAFNEVYLDNRYDRFEAMLEEAGYYTFHDSRDPKALANTCALALNSRLVPARTKLPVFQPSQKSGLDYLATLVPQPDGRALGIASVRLHSSLGKEADLAADYQDMADVALPELLELVKKLKKEGADELLIAGDFNHARIVESGNYENLAQAPISFQVQEAKLAEVGLRLLRANGTSFTSEDGRYHTAIDHIAISAGIKMNDDLRYDPKPAGSRLDHAGITGTFTMPAIDPGFEETE</sequence>